<dbReference type="SUPFAM" id="SSF51735">
    <property type="entry name" value="NAD(P)-binding Rossmann-fold domains"/>
    <property type="match status" value="1"/>
</dbReference>
<dbReference type="Pfam" id="PF02774">
    <property type="entry name" value="Semialdhyde_dhC"/>
    <property type="match status" value="1"/>
</dbReference>
<evidence type="ECO:0000313" key="3">
    <source>
        <dbReference type="EMBL" id="TCK47464.1"/>
    </source>
</evidence>
<keyword evidence="4" id="KW-1185">Reference proteome</keyword>
<dbReference type="Gene3D" id="3.30.360.10">
    <property type="entry name" value="Dihydrodipicolinate Reductase, domain 2"/>
    <property type="match status" value="1"/>
</dbReference>
<evidence type="ECO:0000259" key="2">
    <source>
        <dbReference type="Pfam" id="PF02774"/>
    </source>
</evidence>
<comment type="similarity">
    <text evidence="1">Belongs to the aspartate-semialdehyde dehydrogenase family.</text>
</comment>
<evidence type="ECO:0000256" key="1">
    <source>
        <dbReference type="ARBA" id="ARBA00010584"/>
    </source>
</evidence>
<dbReference type="PIRSF" id="PIRSF000148">
    <property type="entry name" value="ASA_dh"/>
    <property type="match status" value="1"/>
</dbReference>
<dbReference type="RefSeq" id="WP_131913281.1">
    <property type="nucleotide sequence ID" value="NZ_OU594967.1"/>
</dbReference>
<dbReference type="AlphaFoldDB" id="A0A4R1JAF0"/>
<comment type="caution">
    <text evidence="3">The sequence shown here is derived from an EMBL/GenBank/DDBJ whole genome shotgun (WGS) entry which is preliminary data.</text>
</comment>
<feature type="domain" description="Semialdehyde dehydrogenase dimerisation" evidence="2">
    <location>
        <begin position="132"/>
        <end position="300"/>
    </location>
</feature>
<proteinExistence type="inferred from homology"/>
<dbReference type="InterPro" id="IPR012280">
    <property type="entry name" value="Semialdhyde_DH_dimer_dom"/>
</dbReference>
<reference evidence="3 4" key="1">
    <citation type="submission" date="2019-03" db="EMBL/GenBank/DDBJ databases">
        <title>Genomic Encyclopedia of Type Strains, Phase IV (KMG-IV): sequencing the most valuable type-strain genomes for metagenomic binning, comparative biology and taxonomic classification.</title>
        <authorList>
            <person name="Goeker M."/>
        </authorList>
    </citation>
    <scope>NUCLEOTIDE SEQUENCE [LARGE SCALE GENOMIC DNA]</scope>
    <source>
        <strain evidence="3 4">DSM 18577</strain>
    </source>
</reference>
<dbReference type="PANTHER" id="PTHR46278:SF2">
    <property type="entry name" value="ASPARTATE-SEMIALDEHYDE DEHYDROGENASE"/>
    <property type="match status" value="1"/>
</dbReference>
<evidence type="ECO:0000313" key="4">
    <source>
        <dbReference type="Proteomes" id="UP000295565"/>
    </source>
</evidence>
<dbReference type="InterPro" id="IPR036291">
    <property type="entry name" value="NAD(P)-bd_dom_sf"/>
</dbReference>
<sequence>MAIAVLGASSLLGKSLIEKLTAWNYPIESIVAVDNAIDDENSTLEIAENKYDLLDPSEADWGSVQAVIGCDEKLVQTYSDDILNFGGVLINASATEVIGATSTLTMEDGDWVGAQGAYQLPNSVVIMLTHLLKRLENEVGIEAVHVSVLLAVSENGQEGIDELASQTARLLNGLPIEPNIYSRQIAFNLLPQAIHPSTIADDIEQQLGLIFSHSEPEVAAHSVTVPVFYGAMAQVTVNCQGRVSIAECVDIWREIDSVEIQLDEPVTLVTDLNQNIYTSVSQIRQSPAQPRQLKFCVQADVMNACVVPYLAKLIQRIGGM</sequence>
<organism evidence="3 4">
    <name type="scientific">Celerinatantimonas diazotrophica</name>
    <dbReference type="NCBI Taxonomy" id="412034"/>
    <lineage>
        <taxon>Bacteria</taxon>
        <taxon>Pseudomonadati</taxon>
        <taxon>Pseudomonadota</taxon>
        <taxon>Gammaproteobacteria</taxon>
        <taxon>Celerinatantimonadaceae</taxon>
        <taxon>Celerinatantimonas</taxon>
    </lineage>
</organism>
<dbReference type="EMBL" id="SMGD01000014">
    <property type="protein sequence ID" value="TCK47464.1"/>
    <property type="molecule type" value="Genomic_DNA"/>
</dbReference>
<dbReference type="Proteomes" id="UP000295565">
    <property type="component" value="Unassembled WGS sequence"/>
</dbReference>
<gene>
    <name evidence="3" type="ORF">EV690_2489</name>
</gene>
<dbReference type="PANTHER" id="PTHR46278">
    <property type="entry name" value="DEHYDROGENASE, PUTATIVE-RELATED"/>
    <property type="match status" value="1"/>
</dbReference>
<protein>
    <submittedName>
        <fullName evidence="3">Aspartate-semialdehyde dehydrogenase</fullName>
    </submittedName>
</protein>
<dbReference type="GO" id="GO:0016620">
    <property type="term" value="F:oxidoreductase activity, acting on the aldehyde or oxo group of donors, NAD or NADP as acceptor"/>
    <property type="evidence" value="ECO:0007669"/>
    <property type="project" value="InterPro"/>
</dbReference>
<dbReference type="Gene3D" id="3.40.50.720">
    <property type="entry name" value="NAD(P)-binding Rossmann-like Domain"/>
    <property type="match status" value="1"/>
</dbReference>
<dbReference type="GO" id="GO:0008652">
    <property type="term" value="P:amino acid biosynthetic process"/>
    <property type="evidence" value="ECO:0007669"/>
    <property type="project" value="InterPro"/>
</dbReference>
<dbReference type="SUPFAM" id="SSF55347">
    <property type="entry name" value="Glyceraldehyde-3-phosphate dehydrogenase-like, C-terminal domain"/>
    <property type="match status" value="1"/>
</dbReference>
<name>A0A4R1JAF0_9GAMM</name>
<dbReference type="CDD" id="cd18129">
    <property type="entry name" value="ASADH_C_USG1_like"/>
    <property type="match status" value="1"/>
</dbReference>
<accession>A0A4R1JAF0</accession>
<dbReference type="GO" id="GO:0046983">
    <property type="term" value="F:protein dimerization activity"/>
    <property type="evidence" value="ECO:0007669"/>
    <property type="project" value="InterPro"/>
</dbReference>
<dbReference type="OrthoDB" id="9805684at2"/>